<dbReference type="AlphaFoldDB" id="I4DLM0"/>
<accession>I4DLM0</accession>
<protein>
    <submittedName>
        <fullName evidence="2">Uncharacterized protein</fullName>
    </submittedName>
</protein>
<name>I4DLM0_PAPXU</name>
<evidence type="ECO:0000256" key="1">
    <source>
        <dbReference type="SAM" id="SignalP"/>
    </source>
</evidence>
<organism evidence="2">
    <name type="scientific">Papilio xuthus</name>
    <name type="common">Asian swallowtail butterfly</name>
    <dbReference type="NCBI Taxonomy" id="66420"/>
    <lineage>
        <taxon>Eukaryota</taxon>
        <taxon>Metazoa</taxon>
        <taxon>Ecdysozoa</taxon>
        <taxon>Arthropoda</taxon>
        <taxon>Hexapoda</taxon>
        <taxon>Insecta</taxon>
        <taxon>Pterygota</taxon>
        <taxon>Neoptera</taxon>
        <taxon>Endopterygota</taxon>
        <taxon>Lepidoptera</taxon>
        <taxon>Glossata</taxon>
        <taxon>Ditrysia</taxon>
        <taxon>Papilionoidea</taxon>
        <taxon>Papilionidae</taxon>
        <taxon>Papilioninae</taxon>
        <taxon>Papilio</taxon>
    </lineage>
</organism>
<reference evidence="2" key="1">
    <citation type="journal article" date="2012" name="BMC Biol.">
        <title>Comprehensive microarray-based analysis for stage-specific larval camouflage pattern-associated genes in the swallowtail butterfly, Papilio xuthus.</title>
        <authorList>
            <person name="Futahashi R."/>
            <person name="Shirataki H."/>
            <person name="Narita T."/>
            <person name="Mita K."/>
            <person name="Fujiwara H."/>
        </authorList>
    </citation>
    <scope>NUCLEOTIDE SEQUENCE</scope>
    <source>
        <tissue evidence="2">Epidermis</tissue>
    </source>
</reference>
<keyword evidence="1" id="KW-0732">Signal</keyword>
<proteinExistence type="evidence at transcript level"/>
<evidence type="ECO:0000313" key="2">
    <source>
        <dbReference type="EMBL" id="BAM18810.1"/>
    </source>
</evidence>
<dbReference type="EMBL" id="AK402188">
    <property type="protein sequence ID" value="BAM18810.1"/>
    <property type="molecule type" value="mRNA"/>
</dbReference>
<feature type="chain" id="PRO_5003688416" evidence="1">
    <location>
        <begin position="19"/>
        <end position="56"/>
    </location>
</feature>
<feature type="signal peptide" evidence="1">
    <location>
        <begin position="1"/>
        <end position="18"/>
    </location>
</feature>
<sequence length="56" mass="6644">MRLDFIALFYCTFMLNYCLHQCKISVNTQIQAKRQTLLVNYTPLAYLLVIKQSITR</sequence>